<dbReference type="EMBL" id="SAWZ01000009">
    <property type="protein sequence ID" value="RXR02046.1"/>
    <property type="molecule type" value="Genomic_DNA"/>
</dbReference>
<feature type="chain" id="PRO_5020231962" description="DUF481 domain-containing protein" evidence="1">
    <location>
        <begin position="25"/>
        <end position="269"/>
    </location>
</feature>
<reference evidence="2 3" key="1">
    <citation type="submission" date="2019-01" db="EMBL/GenBank/DDBJ databases">
        <title>Pseudoxanthomonas composti sp. nov., isolated from compost.</title>
        <authorList>
            <person name="Yang G."/>
        </authorList>
    </citation>
    <scope>NUCLEOTIDE SEQUENCE [LARGE SCALE GENOMIC DNA]</scope>
    <source>
        <strain evidence="2 3">GSS15</strain>
    </source>
</reference>
<sequence length="269" mass="29857">MTLRLTTLSLAMLALTTTASPAFAAEVDDTFTLRVGAMSADGTGRLRGDGDLLGQNVSFDEDFDFGKDEWSPRVDGVWHISNRNRLIFDYFQYKKDNRQTLGEGLSFDDTTIPAGSYAQLDTRFQLASLIYDFSVVENENFSAGLQIGAEWAKIDAKLTAEAGDFGSYRGTEKEDGVAPVVGARLSFKPGERWLINIQGQYLDAEWGSFDYKGKIKRANAIAEYRFTDNFGVFAGYDWFKINYEEEGSDARGGLDLEFKGPMAGVTFAF</sequence>
<name>A0A4Q1JS89_9GAMM</name>
<evidence type="ECO:0000256" key="1">
    <source>
        <dbReference type="SAM" id="SignalP"/>
    </source>
</evidence>
<keyword evidence="1" id="KW-0732">Signal</keyword>
<accession>A0A4Q1JS89</accession>
<proteinExistence type="predicted"/>
<dbReference type="SUPFAM" id="SSF56935">
    <property type="entry name" value="Porins"/>
    <property type="match status" value="1"/>
</dbReference>
<evidence type="ECO:0008006" key="4">
    <source>
        <dbReference type="Google" id="ProtNLM"/>
    </source>
</evidence>
<dbReference type="OrthoDB" id="597163at2"/>
<dbReference type="AlphaFoldDB" id="A0A4Q1JS89"/>
<feature type="signal peptide" evidence="1">
    <location>
        <begin position="1"/>
        <end position="24"/>
    </location>
</feature>
<keyword evidence="3" id="KW-1185">Reference proteome</keyword>
<dbReference type="Gene3D" id="2.40.160.20">
    <property type="match status" value="1"/>
</dbReference>
<evidence type="ECO:0000313" key="2">
    <source>
        <dbReference type="EMBL" id="RXR02046.1"/>
    </source>
</evidence>
<dbReference type="Proteomes" id="UP000289784">
    <property type="component" value="Unassembled WGS sequence"/>
</dbReference>
<comment type="caution">
    <text evidence="2">The sequence shown here is derived from an EMBL/GenBank/DDBJ whole genome shotgun (WGS) entry which is preliminary data.</text>
</comment>
<organism evidence="2 3">
    <name type="scientific">Pseudoxanthomonas composti</name>
    <dbReference type="NCBI Taxonomy" id="2137479"/>
    <lineage>
        <taxon>Bacteria</taxon>
        <taxon>Pseudomonadati</taxon>
        <taxon>Pseudomonadota</taxon>
        <taxon>Gammaproteobacteria</taxon>
        <taxon>Lysobacterales</taxon>
        <taxon>Lysobacteraceae</taxon>
        <taxon>Pseudoxanthomonas</taxon>
    </lineage>
</organism>
<gene>
    <name evidence="2" type="ORF">EPA99_15440</name>
</gene>
<evidence type="ECO:0000313" key="3">
    <source>
        <dbReference type="Proteomes" id="UP000289784"/>
    </source>
</evidence>
<protein>
    <recommendedName>
        <fullName evidence="4">DUF481 domain-containing protein</fullName>
    </recommendedName>
</protein>
<dbReference type="RefSeq" id="WP_129472135.1">
    <property type="nucleotide sequence ID" value="NZ_SAWZ01000009.1"/>
</dbReference>